<dbReference type="Proteomes" id="UP001225378">
    <property type="component" value="Chromosome"/>
</dbReference>
<name>A0AAU7NV33_9GAMM</name>
<organism evidence="7 8">
    <name type="scientific">Methylomarinum roseum</name>
    <dbReference type="NCBI Taxonomy" id="3067653"/>
    <lineage>
        <taxon>Bacteria</taxon>
        <taxon>Pseudomonadati</taxon>
        <taxon>Pseudomonadota</taxon>
        <taxon>Gammaproteobacteria</taxon>
        <taxon>Methylococcales</taxon>
        <taxon>Methylococcaceae</taxon>
        <taxon>Methylomarinum</taxon>
    </lineage>
</organism>
<gene>
    <name evidence="7" type="primary">tolA</name>
    <name evidence="7" type="ORF">Q9L42_019575</name>
</gene>
<evidence type="ECO:0000256" key="3">
    <source>
        <dbReference type="ARBA" id="ARBA00022989"/>
    </source>
</evidence>
<dbReference type="SUPFAM" id="SSF74653">
    <property type="entry name" value="TolA/TonB C-terminal domain"/>
    <property type="match status" value="1"/>
</dbReference>
<keyword evidence="2" id="KW-0812">Transmembrane</keyword>
<dbReference type="GO" id="GO:0016020">
    <property type="term" value="C:membrane"/>
    <property type="evidence" value="ECO:0007669"/>
    <property type="project" value="UniProtKB-SubCell"/>
</dbReference>
<dbReference type="Gene3D" id="3.30.1150.10">
    <property type="match status" value="1"/>
</dbReference>
<dbReference type="RefSeq" id="WP_349431662.1">
    <property type="nucleotide sequence ID" value="NZ_CP157743.1"/>
</dbReference>
<feature type="domain" description="TonB C-terminal" evidence="6">
    <location>
        <begin position="219"/>
        <end position="310"/>
    </location>
</feature>
<reference evidence="7 8" key="1">
    <citation type="journal article" date="2024" name="Microbiology">
        <title>Methylomarinum rosea sp. nov., a novel halophilic methanotrophic bacterium from the hypersaline Lake Elton.</title>
        <authorList>
            <person name="Suleimanov R.Z."/>
            <person name="Oshkin I.Y."/>
            <person name="Danilova O.V."/>
            <person name="Suzina N.E."/>
            <person name="Dedysh S.N."/>
        </authorList>
    </citation>
    <scope>NUCLEOTIDE SEQUENCE [LARGE SCALE GENOMIC DNA]</scope>
    <source>
        <strain evidence="7 8">Ch1-1</strain>
    </source>
</reference>
<keyword evidence="8" id="KW-1185">Reference proteome</keyword>
<dbReference type="NCBIfam" id="TIGR02794">
    <property type="entry name" value="tolA_full"/>
    <property type="match status" value="1"/>
</dbReference>
<dbReference type="InterPro" id="IPR014161">
    <property type="entry name" value="Tol-Pal_TolA"/>
</dbReference>
<comment type="subcellular location">
    <subcellularLocation>
        <location evidence="1">Membrane</location>
        <topology evidence="1">Single-pass membrane protein</topology>
    </subcellularLocation>
</comment>
<dbReference type="AlphaFoldDB" id="A0AAU7NV33"/>
<evidence type="ECO:0000256" key="4">
    <source>
        <dbReference type="ARBA" id="ARBA00023136"/>
    </source>
</evidence>
<evidence type="ECO:0000256" key="1">
    <source>
        <dbReference type="ARBA" id="ARBA00004167"/>
    </source>
</evidence>
<evidence type="ECO:0000256" key="5">
    <source>
        <dbReference type="SAM" id="MobiDB-lite"/>
    </source>
</evidence>
<dbReference type="KEGG" id="mech:Q9L42_019575"/>
<protein>
    <submittedName>
        <fullName evidence="7">Cell envelope integrity protein TolA</fullName>
    </submittedName>
</protein>
<evidence type="ECO:0000313" key="7">
    <source>
        <dbReference type="EMBL" id="XBS20516.1"/>
    </source>
</evidence>
<evidence type="ECO:0000313" key="8">
    <source>
        <dbReference type="Proteomes" id="UP001225378"/>
    </source>
</evidence>
<feature type="region of interest" description="Disordered" evidence="5">
    <location>
        <begin position="162"/>
        <end position="182"/>
    </location>
</feature>
<evidence type="ECO:0000256" key="2">
    <source>
        <dbReference type="ARBA" id="ARBA00022692"/>
    </source>
</evidence>
<sequence length="310" mass="35569">MNKMQKFGLSFALALALHFSLLLVFGLSFDSEPEVVTQKPAPEIIQASVLDDEQVIQEAERLKQAEVEKQQLKEKRRQELAEQRAAEEKRLQQVRERRLREEKKAKELVERRKQAEEKERQKQADLKKQLVEEAARLAKIKEQRAAEQKRLKAQREAEQKRIEAEKAAAAKKREQERLAEEKRKQELLAKQKAEQARREELARQQAEAAKAKAEQDRQATITATAAIQRKVNNSWIRPMTSSKGLSCTVQVKLLASGDVMDASVVKSSGDSVFDRSAENAVRKASPLPVPKDRTLFSRNFRTFTFVFKPE</sequence>
<dbReference type="PROSITE" id="PS52015">
    <property type="entry name" value="TONB_CTD"/>
    <property type="match status" value="1"/>
</dbReference>
<dbReference type="EMBL" id="CP157743">
    <property type="protein sequence ID" value="XBS20516.1"/>
    <property type="molecule type" value="Genomic_DNA"/>
</dbReference>
<dbReference type="GO" id="GO:0019534">
    <property type="term" value="F:toxin transmembrane transporter activity"/>
    <property type="evidence" value="ECO:0007669"/>
    <property type="project" value="InterPro"/>
</dbReference>
<dbReference type="NCBIfam" id="TIGR01352">
    <property type="entry name" value="tonB_Cterm"/>
    <property type="match status" value="1"/>
</dbReference>
<proteinExistence type="predicted"/>
<dbReference type="InterPro" id="IPR006260">
    <property type="entry name" value="TonB/TolA_C"/>
</dbReference>
<evidence type="ECO:0000259" key="6">
    <source>
        <dbReference type="PROSITE" id="PS52015"/>
    </source>
</evidence>
<keyword evidence="3" id="KW-1133">Transmembrane helix</keyword>
<keyword evidence="4" id="KW-0472">Membrane</keyword>
<accession>A0AAU7NV33</accession>
<dbReference type="Pfam" id="PF13103">
    <property type="entry name" value="TonB_2"/>
    <property type="match status" value="1"/>
</dbReference>
<dbReference type="InterPro" id="IPR037682">
    <property type="entry name" value="TonB_C"/>
</dbReference>
<dbReference type="GO" id="GO:0043213">
    <property type="term" value="P:bacteriocin transport"/>
    <property type="evidence" value="ECO:0007669"/>
    <property type="project" value="InterPro"/>
</dbReference>